<dbReference type="OrthoDB" id="427383at2"/>
<reference evidence="1 2" key="1">
    <citation type="submission" date="2017-09" db="EMBL/GenBank/DDBJ databases">
        <title>Bloom of a denitrifying methanotroph, Candidatus Methylomirabilis limnetica, in a deep stratified lake.</title>
        <authorList>
            <person name="Graf J.S."/>
            <person name="Marchant H.K."/>
            <person name="Tienken D."/>
            <person name="Hach P.F."/>
            <person name="Brand A."/>
            <person name="Schubert C.J."/>
            <person name="Kuypers M.M."/>
            <person name="Milucka J."/>
        </authorList>
    </citation>
    <scope>NUCLEOTIDE SEQUENCE [LARGE SCALE GENOMIC DNA]</scope>
    <source>
        <strain evidence="1 2">Zug</strain>
    </source>
</reference>
<dbReference type="AlphaFoldDB" id="A0A2T4TXG4"/>
<dbReference type="RefSeq" id="WP_107562652.1">
    <property type="nucleotide sequence ID" value="NZ_NVQC01000022.1"/>
</dbReference>
<proteinExistence type="predicted"/>
<name>A0A2T4TXG4_9BACT</name>
<evidence type="ECO:0000313" key="1">
    <source>
        <dbReference type="EMBL" id="PTL35814.1"/>
    </source>
</evidence>
<gene>
    <name evidence="1" type="ORF">CLG94_08655</name>
</gene>
<accession>A0A2T4TXG4</accession>
<organism evidence="1 2">
    <name type="scientific">Candidatus Methylomirabilis limnetica</name>
    <dbReference type="NCBI Taxonomy" id="2033718"/>
    <lineage>
        <taxon>Bacteria</taxon>
        <taxon>Candidatus Methylomirabilota</taxon>
        <taxon>Candidatus Methylomirabilia</taxon>
        <taxon>Candidatus Methylomirabilales</taxon>
        <taxon>Candidatus Methylomirabilaceae</taxon>
        <taxon>Candidatus Methylomirabilis</taxon>
    </lineage>
</organism>
<evidence type="ECO:0000313" key="2">
    <source>
        <dbReference type="Proteomes" id="UP000241436"/>
    </source>
</evidence>
<keyword evidence="2" id="KW-1185">Reference proteome</keyword>
<dbReference type="EMBL" id="NVQC01000022">
    <property type="protein sequence ID" value="PTL35814.1"/>
    <property type="molecule type" value="Genomic_DNA"/>
</dbReference>
<sequence length="71" mass="8171">MTIRRHTKLVHEGEYVAEVEVKLLDSEEGWTPYLSMEDARKLDEVREALRRCDLATASKLARVFRLTPVAA</sequence>
<protein>
    <submittedName>
        <fullName evidence="1">Uncharacterized protein</fullName>
    </submittedName>
</protein>
<reference evidence="2" key="2">
    <citation type="journal article" date="2018" name="Environ. Microbiol.">
        <title>Bloom of a denitrifying methanotroph, 'Candidatus Methylomirabilis limnetica', in a deep stratified lake.</title>
        <authorList>
            <person name="Graf J.S."/>
            <person name="Mayr M.J."/>
            <person name="Marchant H.K."/>
            <person name="Tienken D."/>
            <person name="Hach P.F."/>
            <person name="Brand A."/>
            <person name="Schubert C.J."/>
            <person name="Kuypers M.M."/>
            <person name="Milucka J."/>
        </authorList>
    </citation>
    <scope>NUCLEOTIDE SEQUENCE [LARGE SCALE GENOMIC DNA]</scope>
    <source>
        <strain evidence="2">Zug</strain>
    </source>
</reference>
<dbReference type="Proteomes" id="UP000241436">
    <property type="component" value="Unassembled WGS sequence"/>
</dbReference>
<comment type="caution">
    <text evidence="1">The sequence shown here is derived from an EMBL/GenBank/DDBJ whole genome shotgun (WGS) entry which is preliminary data.</text>
</comment>